<dbReference type="SUPFAM" id="SSF49854">
    <property type="entry name" value="Spermadhesin, CUB domain"/>
    <property type="match status" value="1"/>
</dbReference>
<dbReference type="PROSITE" id="PS50041">
    <property type="entry name" value="C_TYPE_LECTIN_2"/>
    <property type="match status" value="2"/>
</dbReference>
<dbReference type="InterPro" id="IPR016187">
    <property type="entry name" value="CTDL_fold"/>
</dbReference>
<keyword evidence="5" id="KW-1185">Reference proteome</keyword>
<organism evidence="5">
    <name type="scientific">Caenorhabditis brenneri</name>
    <name type="common">Nematode worm</name>
    <dbReference type="NCBI Taxonomy" id="135651"/>
    <lineage>
        <taxon>Eukaryota</taxon>
        <taxon>Metazoa</taxon>
        <taxon>Ecdysozoa</taxon>
        <taxon>Nematoda</taxon>
        <taxon>Chromadorea</taxon>
        <taxon>Rhabditida</taxon>
        <taxon>Rhabditina</taxon>
        <taxon>Rhabditomorpha</taxon>
        <taxon>Rhabditoidea</taxon>
        <taxon>Rhabditidae</taxon>
        <taxon>Peloderinae</taxon>
        <taxon>Caenorhabditis</taxon>
    </lineage>
</organism>
<evidence type="ECO:0000313" key="5">
    <source>
        <dbReference type="Proteomes" id="UP000008068"/>
    </source>
</evidence>
<dbReference type="AlphaFoldDB" id="G0MDW4"/>
<proteinExistence type="predicted"/>
<feature type="signal peptide" evidence="2">
    <location>
        <begin position="1"/>
        <end position="15"/>
    </location>
</feature>
<dbReference type="PROSITE" id="PS00615">
    <property type="entry name" value="C_TYPE_LECTIN_1"/>
    <property type="match status" value="1"/>
</dbReference>
<dbReference type="Pfam" id="PF00059">
    <property type="entry name" value="Lectin_C"/>
    <property type="match status" value="2"/>
</dbReference>
<dbReference type="SMART" id="SM00042">
    <property type="entry name" value="CUB"/>
    <property type="match status" value="1"/>
</dbReference>
<dbReference type="SUPFAM" id="SSF56436">
    <property type="entry name" value="C-type lectin-like"/>
    <property type="match status" value="2"/>
</dbReference>
<dbReference type="InterPro" id="IPR035914">
    <property type="entry name" value="Sperma_CUB_dom_sf"/>
</dbReference>
<feature type="chain" id="PRO_5012452219" description="C-type lectin domain-containing protein" evidence="2">
    <location>
        <begin position="16"/>
        <end position="407"/>
    </location>
</feature>
<accession>G0MDW4</accession>
<reference evidence="5" key="1">
    <citation type="submission" date="2011-07" db="EMBL/GenBank/DDBJ databases">
        <authorList>
            <consortium name="Caenorhabditis brenneri Sequencing and Analysis Consortium"/>
            <person name="Wilson R.K."/>
        </authorList>
    </citation>
    <scope>NUCLEOTIDE SEQUENCE [LARGE SCALE GENOMIC DNA]</scope>
    <source>
        <strain evidence="5">PB2801</strain>
    </source>
</reference>
<name>G0MDW4_CAEBE</name>
<dbReference type="InterPro" id="IPR001304">
    <property type="entry name" value="C-type_lectin-like"/>
</dbReference>
<evidence type="ECO:0000256" key="1">
    <source>
        <dbReference type="ARBA" id="ARBA00023157"/>
    </source>
</evidence>
<evidence type="ECO:0000259" key="3">
    <source>
        <dbReference type="PROSITE" id="PS50041"/>
    </source>
</evidence>
<dbReference type="CDD" id="cd00037">
    <property type="entry name" value="CLECT"/>
    <property type="match status" value="2"/>
</dbReference>
<dbReference type="HOGENOM" id="CLU_037161_0_0_1"/>
<dbReference type="STRING" id="135651.G0MDW4"/>
<evidence type="ECO:0000313" key="4">
    <source>
        <dbReference type="EMBL" id="EGT49496.1"/>
    </source>
</evidence>
<dbReference type="Proteomes" id="UP000008068">
    <property type="component" value="Unassembled WGS sequence"/>
</dbReference>
<dbReference type="OMA" id="KCEAESM"/>
<dbReference type="OrthoDB" id="5820958at2759"/>
<keyword evidence="1" id="KW-1015">Disulfide bond</keyword>
<dbReference type="PANTHER" id="PTHR22991:SF43">
    <property type="entry name" value="C-TYPE LECTIN-RELATED"/>
    <property type="match status" value="1"/>
</dbReference>
<dbReference type="PANTHER" id="PTHR22991">
    <property type="entry name" value="PROTEIN CBG13490"/>
    <property type="match status" value="1"/>
</dbReference>
<dbReference type="Gene3D" id="3.10.100.10">
    <property type="entry name" value="Mannose-Binding Protein A, subunit A"/>
    <property type="match status" value="2"/>
</dbReference>
<sequence length="407" mass="44673">MKLFLLSTLLTTAYANIACPSGFTLVLDKCLKVMPNPLTHTEAEVDCTYFGGTLVNIHSAIENRAVSEFASKSGLNKTWLGLFCFSEQNSSSCYHDDNSGTASVYNNFAPGYPLINGIYGGCVYMSTGGSLAGKWVSVKCEAESMPYVCEVPSTIYDPTCTHNYGGYCYYPSTELSTTSATFSDAQSICQQEFNGNLASIHSKRENDYVVSLFRGNPNANYVLLGAQELLPKTFSWNDGSNYADFDNRDPMDASNMNCLAMVTGTGLWTRMGCTGRIVFLCKRPISETVTPTPKAELVISNPSDFSNCNTTFLMAPGAITSYGYLSLTPSTTSCTWRIVTLGAYRIRLSFVDVDTKNPVYVYDEYGREIRRVSYNTAAYSPTNIMNVTFQDSGLAGYRGFRAVAQPY</sequence>
<keyword evidence="2" id="KW-0732">Signal</keyword>
<dbReference type="CDD" id="cd00041">
    <property type="entry name" value="CUB"/>
    <property type="match status" value="1"/>
</dbReference>
<feature type="domain" description="C-type lectin" evidence="3">
    <location>
        <begin position="26"/>
        <end position="141"/>
    </location>
</feature>
<dbReference type="InParanoid" id="G0MDW4"/>
<feature type="domain" description="C-type lectin" evidence="3">
    <location>
        <begin position="164"/>
        <end position="282"/>
    </location>
</feature>
<dbReference type="EMBL" id="GL379790">
    <property type="protein sequence ID" value="EGT49496.1"/>
    <property type="molecule type" value="Genomic_DNA"/>
</dbReference>
<gene>
    <name evidence="4" type="ORF">CAEBREN_11518</name>
</gene>
<dbReference type="InterPro" id="IPR018378">
    <property type="entry name" value="C-type_lectin_CS"/>
</dbReference>
<evidence type="ECO:0000256" key="2">
    <source>
        <dbReference type="SAM" id="SignalP"/>
    </source>
</evidence>
<dbReference type="SMART" id="SM00034">
    <property type="entry name" value="CLECT"/>
    <property type="match status" value="2"/>
</dbReference>
<dbReference type="Gene3D" id="2.60.120.290">
    <property type="entry name" value="Spermadhesin, CUB domain"/>
    <property type="match status" value="1"/>
</dbReference>
<dbReference type="InterPro" id="IPR000859">
    <property type="entry name" value="CUB_dom"/>
</dbReference>
<protein>
    <recommendedName>
        <fullName evidence="3">C-type lectin domain-containing protein</fullName>
    </recommendedName>
</protein>
<dbReference type="InterPro" id="IPR050976">
    <property type="entry name" value="Snaclec"/>
</dbReference>
<dbReference type="eggNOG" id="KOG4297">
    <property type="taxonomic scope" value="Eukaryota"/>
</dbReference>
<dbReference type="InterPro" id="IPR016186">
    <property type="entry name" value="C-type_lectin-like/link_sf"/>
</dbReference>